<evidence type="ECO:0000313" key="10">
    <source>
        <dbReference type="Proteomes" id="UP000079169"/>
    </source>
</evidence>
<dbReference type="OMA" id="QDFLRMY"/>
<keyword evidence="2" id="KW-0479">Metal-binding</keyword>
<sequence length="94" mass="11070">MGDQLNEAQQNEMMKTQINTFKEFLLQYNKITEICFKDCVNHFISREITKKEESCAVNCLEKYMKMTSRISMRMQEFQMLQNEQMLAASGGNKP</sequence>
<evidence type="ECO:0000256" key="8">
    <source>
        <dbReference type="RuleBase" id="RU367043"/>
    </source>
</evidence>
<reference evidence="11" key="1">
    <citation type="submission" date="2025-08" db="UniProtKB">
        <authorList>
            <consortium name="RefSeq"/>
        </authorList>
    </citation>
    <scope>IDENTIFICATION</scope>
</reference>
<dbReference type="KEGG" id="dci:103508727"/>
<keyword evidence="8" id="KW-0999">Mitochondrion inner membrane</keyword>
<evidence type="ECO:0000256" key="2">
    <source>
        <dbReference type="ARBA" id="ARBA00022723"/>
    </source>
</evidence>
<dbReference type="GO" id="GO:0046872">
    <property type="term" value="F:metal ion binding"/>
    <property type="evidence" value="ECO:0007669"/>
    <property type="project" value="UniProtKB-KW"/>
</dbReference>
<evidence type="ECO:0000256" key="4">
    <source>
        <dbReference type="ARBA" id="ARBA00022927"/>
    </source>
</evidence>
<dbReference type="PaxDb" id="121845-A0A1S3D0G2"/>
<evidence type="ECO:0000256" key="7">
    <source>
        <dbReference type="ARBA" id="ARBA00023157"/>
    </source>
</evidence>
<feature type="domain" description="Tim10-like" evidence="9">
    <location>
        <begin position="15"/>
        <end position="76"/>
    </location>
</feature>
<accession>A0A1S3D0G2</accession>
<dbReference type="GO" id="GO:0005743">
    <property type="term" value="C:mitochondrial inner membrane"/>
    <property type="evidence" value="ECO:0007669"/>
    <property type="project" value="UniProtKB-SubCell"/>
</dbReference>
<dbReference type="InterPro" id="IPR050673">
    <property type="entry name" value="Mito_inner_translocase_sub"/>
</dbReference>
<proteinExistence type="inferred from homology"/>
<dbReference type="Proteomes" id="UP000079169">
    <property type="component" value="Unplaced"/>
</dbReference>
<evidence type="ECO:0000313" key="11">
    <source>
        <dbReference type="RefSeq" id="XP_008471524.1"/>
    </source>
</evidence>
<dbReference type="Pfam" id="PF02953">
    <property type="entry name" value="zf-Tim10_DDP"/>
    <property type="match status" value="1"/>
</dbReference>
<comment type="domain">
    <text evidence="8">The twin CX3C motif contains 4 conserved Cys residues that form 2 disulfide bonds in the mitochondrial intermembrane space.</text>
</comment>
<dbReference type="STRING" id="121845.A0A1S3D0G2"/>
<dbReference type="PANTHER" id="PTHR13172">
    <property type="entry name" value="MITOCHONDRIAL IMPORT INNER MEMBRANE TRANSLOCASE SUBUNIT TIM9B"/>
    <property type="match status" value="1"/>
</dbReference>
<dbReference type="AlphaFoldDB" id="A0A1S3D0G2"/>
<comment type="subcellular location">
    <subcellularLocation>
        <location evidence="8">Mitochondrion inner membrane</location>
        <topology evidence="8">Peripheral membrane protein</topology>
        <orientation evidence="8">Intermembrane side</orientation>
    </subcellularLocation>
</comment>
<dbReference type="Gene3D" id="1.10.287.810">
    <property type="entry name" value="Mitochondrial import inner membrane translocase subunit tim13 like domains"/>
    <property type="match status" value="1"/>
</dbReference>
<dbReference type="GO" id="GO:0015031">
    <property type="term" value="P:protein transport"/>
    <property type="evidence" value="ECO:0007669"/>
    <property type="project" value="UniProtKB-KW"/>
</dbReference>
<keyword evidence="1 8" id="KW-0813">Transport</keyword>
<evidence type="ECO:0000256" key="6">
    <source>
        <dbReference type="ARBA" id="ARBA00023128"/>
    </source>
</evidence>
<dbReference type="OrthoDB" id="1551503at2759"/>
<evidence type="ECO:0000256" key="5">
    <source>
        <dbReference type="ARBA" id="ARBA00023010"/>
    </source>
</evidence>
<name>A0A1S3D0G2_DIACI</name>
<keyword evidence="10" id="KW-1185">Reference proteome</keyword>
<evidence type="ECO:0000256" key="1">
    <source>
        <dbReference type="ARBA" id="ARBA00022448"/>
    </source>
</evidence>
<dbReference type="InterPro" id="IPR004217">
    <property type="entry name" value="Tim10-like"/>
</dbReference>
<comment type="subunit">
    <text evidence="8">Heterohexamer.</text>
</comment>
<dbReference type="GeneID" id="103508727"/>
<evidence type="ECO:0000259" key="9">
    <source>
        <dbReference type="Pfam" id="PF02953"/>
    </source>
</evidence>
<keyword evidence="7 8" id="KW-1015">Disulfide bond</keyword>
<comment type="function">
    <text evidence="8">Mitochondrial intermembrane chaperone that participates in the import and insertion of some multi-pass transmembrane proteins into the mitochondrial inner membrane. Also required for the transfer of beta-barrel precursors from the TOM complex to the sorting and assembly machinery (SAM complex) of the outer membrane. Acts as a chaperone-like protein that protects the hydrophobic precursors from aggregation and guide them through the mitochondrial intermembrane space.</text>
</comment>
<dbReference type="InterPro" id="IPR035427">
    <property type="entry name" value="Tim10-like_dom_sf"/>
</dbReference>
<protein>
    <recommendedName>
        <fullName evidence="8">Mitochondrial import inner membrane translocase subunit</fullName>
    </recommendedName>
</protein>
<keyword evidence="5 8" id="KW-0811">Translocation</keyword>
<keyword evidence="8" id="KW-0472">Membrane</keyword>
<dbReference type="RefSeq" id="XP_008471524.1">
    <property type="nucleotide sequence ID" value="XM_008473302.2"/>
</dbReference>
<dbReference type="SUPFAM" id="SSF144122">
    <property type="entry name" value="Tim10-like"/>
    <property type="match status" value="1"/>
</dbReference>
<keyword evidence="3" id="KW-0862">Zinc</keyword>
<evidence type="ECO:0000256" key="3">
    <source>
        <dbReference type="ARBA" id="ARBA00022833"/>
    </source>
</evidence>
<gene>
    <name evidence="11" type="primary">LOC103508727</name>
</gene>
<keyword evidence="6 8" id="KW-0496">Mitochondrion</keyword>
<keyword evidence="4 8" id="KW-0653">Protein transport</keyword>
<keyword evidence="8" id="KW-0143">Chaperone</keyword>
<comment type="similarity">
    <text evidence="8">Belongs to the small Tim family.</text>
</comment>
<organism evidence="10 11">
    <name type="scientific">Diaphorina citri</name>
    <name type="common">Asian citrus psyllid</name>
    <dbReference type="NCBI Taxonomy" id="121845"/>
    <lineage>
        <taxon>Eukaryota</taxon>
        <taxon>Metazoa</taxon>
        <taxon>Ecdysozoa</taxon>
        <taxon>Arthropoda</taxon>
        <taxon>Hexapoda</taxon>
        <taxon>Insecta</taxon>
        <taxon>Pterygota</taxon>
        <taxon>Neoptera</taxon>
        <taxon>Paraneoptera</taxon>
        <taxon>Hemiptera</taxon>
        <taxon>Sternorrhyncha</taxon>
        <taxon>Psylloidea</taxon>
        <taxon>Psyllidae</taxon>
        <taxon>Diaphorininae</taxon>
        <taxon>Diaphorina</taxon>
    </lineage>
</organism>